<dbReference type="Proteomes" id="UP000593567">
    <property type="component" value="Unassembled WGS sequence"/>
</dbReference>
<keyword evidence="4" id="KW-1185">Reference proteome</keyword>
<dbReference type="GO" id="GO:0005737">
    <property type="term" value="C:cytoplasm"/>
    <property type="evidence" value="ECO:0007669"/>
    <property type="project" value="InterPro"/>
</dbReference>
<dbReference type="InterPro" id="IPR015245">
    <property type="entry name" value="Tap_RNA-bd"/>
</dbReference>
<feature type="compositionally biased region" description="Basic and acidic residues" evidence="1">
    <location>
        <begin position="38"/>
        <end position="56"/>
    </location>
</feature>
<protein>
    <recommendedName>
        <fullName evidence="2">Nuclear RNA export factor Tap RNA-binding domain-containing protein</fullName>
    </recommendedName>
</protein>
<dbReference type="InterPro" id="IPR035979">
    <property type="entry name" value="RBD_domain_sf"/>
</dbReference>
<evidence type="ECO:0000256" key="1">
    <source>
        <dbReference type="SAM" id="MobiDB-lite"/>
    </source>
</evidence>
<dbReference type="GO" id="GO:0003723">
    <property type="term" value="F:RNA binding"/>
    <property type="evidence" value="ECO:0007669"/>
    <property type="project" value="InterPro"/>
</dbReference>
<dbReference type="Pfam" id="PF09162">
    <property type="entry name" value="Tap-RNA_bind"/>
    <property type="match status" value="1"/>
</dbReference>
<dbReference type="SUPFAM" id="SSF54928">
    <property type="entry name" value="RNA-binding domain, RBD"/>
    <property type="match status" value="1"/>
</dbReference>
<evidence type="ECO:0000259" key="2">
    <source>
        <dbReference type="Pfam" id="PF09162"/>
    </source>
</evidence>
<dbReference type="Gene3D" id="3.30.70.330">
    <property type="match status" value="1"/>
</dbReference>
<reference evidence="3" key="1">
    <citation type="submission" date="2020-06" db="EMBL/GenBank/DDBJ databases">
        <title>Draft genome of Bugula neritina, a colonial animal packing powerful symbionts and potential medicines.</title>
        <authorList>
            <person name="Rayko M."/>
        </authorList>
    </citation>
    <scope>NUCLEOTIDE SEQUENCE [LARGE SCALE GENOMIC DNA]</scope>
    <source>
        <strain evidence="3">Kwan_BN1</strain>
    </source>
</reference>
<comment type="caution">
    <text evidence="3">The sequence shown here is derived from an EMBL/GenBank/DDBJ whole genome shotgun (WGS) entry which is preliminary data.</text>
</comment>
<name>A0A7J7K8D3_BUGNE</name>
<dbReference type="EMBL" id="VXIV02000972">
    <property type="protein sequence ID" value="KAF6034902.1"/>
    <property type="molecule type" value="Genomic_DNA"/>
</dbReference>
<proteinExistence type="predicted"/>
<evidence type="ECO:0000313" key="3">
    <source>
        <dbReference type="EMBL" id="KAF6034902.1"/>
    </source>
</evidence>
<feature type="domain" description="Nuclear RNA export factor Tap RNA-binding" evidence="2">
    <location>
        <begin position="90"/>
        <end position="126"/>
    </location>
</feature>
<evidence type="ECO:0000313" key="4">
    <source>
        <dbReference type="Proteomes" id="UP000593567"/>
    </source>
</evidence>
<dbReference type="GO" id="GO:0006406">
    <property type="term" value="P:mRNA export from nucleus"/>
    <property type="evidence" value="ECO:0007669"/>
    <property type="project" value="InterPro"/>
</dbReference>
<dbReference type="AlphaFoldDB" id="A0A7J7K8D3"/>
<gene>
    <name evidence="3" type="ORF">EB796_006794</name>
</gene>
<dbReference type="InterPro" id="IPR012677">
    <property type="entry name" value="Nucleotide-bd_a/b_plait_sf"/>
</dbReference>
<accession>A0A7J7K8D3</accession>
<feature type="compositionally biased region" description="Basic residues" evidence="1">
    <location>
        <begin position="57"/>
        <end position="68"/>
    </location>
</feature>
<organism evidence="3 4">
    <name type="scientific">Bugula neritina</name>
    <name type="common">Brown bryozoan</name>
    <name type="synonym">Sertularia neritina</name>
    <dbReference type="NCBI Taxonomy" id="10212"/>
    <lineage>
        <taxon>Eukaryota</taxon>
        <taxon>Metazoa</taxon>
        <taxon>Spiralia</taxon>
        <taxon>Lophotrochozoa</taxon>
        <taxon>Bryozoa</taxon>
        <taxon>Gymnolaemata</taxon>
        <taxon>Cheilostomatida</taxon>
        <taxon>Flustrina</taxon>
        <taxon>Buguloidea</taxon>
        <taxon>Bugulidae</taxon>
        <taxon>Bugula</taxon>
    </lineage>
</organism>
<feature type="region of interest" description="Disordered" evidence="1">
    <location>
        <begin position="1"/>
        <end position="87"/>
    </location>
</feature>
<sequence length="143" mass="16703">MDDQYDRQSYGGKGPRTISYRARGRGRGRGGFRNNYSQHDDRDNRTLTERLGERMGYRGRGRDKKGRRGGYIAQRHQDQGHSKQVNGPQWYQVTIPYGTQAGKDFIYESINELLDIPFQPISYKEEERPPCSTWSCLSRQSRH</sequence>